<gene>
    <name evidence="11" type="ORF">HRJ34_02395</name>
</gene>
<dbReference type="InterPro" id="IPR050264">
    <property type="entry name" value="Bact_CCA-adding_enz_type3_sf"/>
</dbReference>
<feature type="domain" description="Poly A polymerase head" evidence="9">
    <location>
        <begin position="30"/>
        <end position="152"/>
    </location>
</feature>
<evidence type="ECO:0000256" key="2">
    <source>
        <dbReference type="ARBA" id="ARBA00022679"/>
    </source>
</evidence>
<proteinExistence type="inferred from homology"/>
<keyword evidence="3" id="KW-0819">tRNA processing</keyword>
<dbReference type="PANTHER" id="PTHR46173:SF1">
    <property type="entry name" value="CCA TRNA NUCLEOTIDYLTRANSFERASE 1, MITOCHONDRIAL"/>
    <property type="match status" value="1"/>
</dbReference>
<name>A0A975D3C6_9SPHN</name>
<dbReference type="CDD" id="cd05398">
    <property type="entry name" value="NT_ClassII-CCAase"/>
    <property type="match status" value="1"/>
</dbReference>
<dbReference type="Pfam" id="PF01743">
    <property type="entry name" value="PolyA_pol"/>
    <property type="match status" value="1"/>
</dbReference>
<dbReference type="InterPro" id="IPR002646">
    <property type="entry name" value="PolA_pol_head_dom"/>
</dbReference>
<accession>A0A975D3C6</accession>
<evidence type="ECO:0000256" key="1">
    <source>
        <dbReference type="ARBA" id="ARBA00001946"/>
    </source>
</evidence>
<dbReference type="GO" id="GO:0046872">
    <property type="term" value="F:metal ion binding"/>
    <property type="evidence" value="ECO:0007669"/>
    <property type="project" value="UniProtKB-KW"/>
</dbReference>
<organism evidence="11 12">
    <name type="scientific">Rhizorhabdus wittichii</name>
    <dbReference type="NCBI Taxonomy" id="160791"/>
    <lineage>
        <taxon>Bacteria</taxon>
        <taxon>Pseudomonadati</taxon>
        <taxon>Pseudomonadota</taxon>
        <taxon>Alphaproteobacteria</taxon>
        <taxon>Sphingomonadales</taxon>
        <taxon>Sphingomonadaceae</taxon>
        <taxon>Rhizorhabdus</taxon>
    </lineage>
</organism>
<reference evidence="11" key="2">
    <citation type="submission" date="2021-04" db="EMBL/GenBank/DDBJ databases">
        <title>Isolation and genomic analysis of the ibuprofen-degrading bacterium Sphingomonas strain MPO218.</title>
        <authorList>
            <person name="Aulestia M."/>
            <person name="Flores A."/>
            <person name="Mangas E.L."/>
            <person name="Perez-Pulido A.J."/>
            <person name="Santero E."/>
            <person name="Camacho E.M."/>
        </authorList>
    </citation>
    <scope>NUCLEOTIDE SEQUENCE</scope>
    <source>
        <strain evidence="11">MPO218</strain>
    </source>
</reference>
<keyword evidence="7" id="KW-0460">Magnesium</keyword>
<keyword evidence="6" id="KW-0547">Nucleotide-binding</keyword>
<dbReference type="InterPro" id="IPR032828">
    <property type="entry name" value="PolyA_RNA-bd"/>
</dbReference>
<feature type="domain" description="tRNA nucleotidyltransferase/poly(A) polymerase RNA and SrmB- binding" evidence="10">
    <location>
        <begin position="188"/>
        <end position="240"/>
    </location>
</feature>
<dbReference type="RefSeq" id="WP_208633232.1">
    <property type="nucleotide sequence ID" value="NZ_CP059319.1"/>
</dbReference>
<evidence type="ECO:0000256" key="8">
    <source>
        <dbReference type="RuleBase" id="RU003953"/>
    </source>
</evidence>
<dbReference type="PANTHER" id="PTHR46173">
    <property type="entry name" value="CCA TRNA NUCLEOTIDYLTRANSFERASE 1, MITOCHONDRIAL"/>
    <property type="match status" value="1"/>
</dbReference>
<sequence>MTLLPDAAWRHLPGLDRLLDALGAAEGDVRFVGGAVRDTLLGLPVKDIDCATRLLPEESSRRIAAAGFKAIPTGIAHGTVTALLPSGPVEVTTLRRDVATDGRRAVVAFTDEWREDAARRDFTINALSADPATGALHDYFGGRTDLDAGLVRFIGDPLRRIAEDHLRILRLFRFHARFGRGTPDAAALDACIARANDLMALSRERVADELLKLLGVADPAPTVRLMHDSGIFRPIIPEIDGDGVARLDRLIPREAIAGTAPDALRRLGALLPPDPVIAAAIAQRLKLSKAATRRLEQAASGIDDTPRALAYRFGAEVAADLLLRGERPAEALGLDTLDGWERPRLPIGGGELIAMGLKAGPVVAATLQAIERRWIAEGFPGDARVAELAAEAMAQAGRDRR</sequence>
<evidence type="ECO:0000256" key="3">
    <source>
        <dbReference type="ARBA" id="ARBA00022694"/>
    </source>
</evidence>
<evidence type="ECO:0000259" key="9">
    <source>
        <dbReference type="Pfam" id="PF01743"/>
    </source>
</evidence>
<dbReference type="EMBL" id="CP059319">
    <property type="protein sequence ID" value="QTH22400.1"/>
    <property type="molecule type" value="Genomic_DNA"/>
</dbReference>
<dbReference type="Proteomes" id="UP000664914">
    <property type="component" value="Chromosome"/>
</dbReference>
<dbReference type="GO" id="GO:0000166">
    <property type="term" value="F:nucleotide binding"/>
    <property type="evidence" value="ECO:0007669"/>
    <property type="project" value="UniProtKB-KW"/>
</dbReference>
<dbReference type="InterPro" id="IPR043519">
    <property type="entry name" value="NT_sf"/>
</dbReference>
<dbReference type="Gene3D" id="1.10.3090.10">
    <property type="entry name" value="cca-adding enzyme, domain 2"/>
    <property type="match status" value="1"/>
</dbReference>
<keyword evidence="2 8" id="KW-0808">Transferase</keyword>
<dbReference type="GO" id="GO:0016779">
    <property type="term" value="F:nucleotidyltransferase activity"/>
    <property type="evidence" value="ECO:0007669"/>
    <property type="project" value="UniProtKB-KW"/>
</dbReference>
<protein>
    <submittedName>
        <fullName evidence="11">CCA tRNA nucleotidyltransferase</fullName>
    </submittedName>
</protein>
<evidence type="ECO:0000256" key="7">
    <source>
        <dbReference type="ARBA" id="ARBA00022842"/>
    </source>
</evidence>
<keyword evidence="5" id="KW-0479">Metal-binding</keyword>
<evidence type="ECO:0000259" key="10">
    <source>
        <dbReference type="Pfam" id="PF12627"/>
    </source>
</evidence>
<evidence type="ECO:0000256" key="5">
    <source>
        <dbReference type="ARBA" id="ARBA00022723"/>
    </source>
</evidence>
<keyword evidence="4" id="KW-0548">Nucleotidyltransferase</keyword>
<keyword evidence="8" id="KW-0694">RNA-binding</keyword>
<evidence type="ECO:0000313" key="12">
    <source>
        <dbReference type="Proteomes" id="UP000664914"/>
    </source>
</evidence>
<dbReference type="SUPFAM" id="SSF81301">
    <property type="entry name" value="Nucleotidyltransferase"/>
    <property type="match status" value="1"/>
</dbReference>
<dbReference type="Pfam" id="PF12627">
    <property type="entry name" value="PolyA_pol_RNAbd"/>
    <property type="match status" value="1"/>
</dbReference>
<comment type="cofactor">
    <cofactor evidence="1">
        <name>Mg(2+)</name>
        <dbReference type="ChEBI" id="CHEBI:18420"/>
    </cofactor>
</comment>
<dbReference type="AlphaFoldDB" id="A0A975D3C6"/>
<comment type="similarity">
    <text evidence="8">Belongs to the tRNA nucleotidyltransferase/poly(A) polymerase family.</text>
</comment>
<evidence type="ECO:0000256" key="4">
    <source>
        <dbReference type="ARBA" id="ARBA00022695"/>
    </source>
</evidence>
<dbReference type="SUPFAM" id="SSF81891">
    <property type="entry name" value="Poly A polymerase C-terminal region-like"/>
    <property type="match status" value="1"/>
</dbReference>
<evidence type="ECO:0000313" key="11">
    <source>
        <dbReference type="EMBL" id="QTH22400.1"/>
    </source>
</evidence>
<dbReference type="Gene3D" id="3.30.460.10">
    <property type="entry name" value="Beta Polymerase, domain 2"/>
    <property type="match status" value="1"/>
</dbReference>
<reference evidence="11" key="1">
    <citation type="submission" date="2020-07" db="EMBL/GenBank/DDBJ databases">
        <authorList>
            <person name="Camacho E."/>
        </authorList>
    </citation>
    <scope>NUCLEOTIDE SEQUENCE</scope>
    <source>
        <strain evidence="11">MPO218</strain>
    </source>
</reference>
<evidence type="ECO:0000256" key="6">
    <source>
        <dbReference type="ARBA" id="ARBA00022741"/>
    </source>
</evidence>
<dbReference type="GO" id="GO:0000049">
    <property type="term" value="F:tRNA binding"/>
    <property type="evidence" value="ECO:0007669"/>
    <property type="project" value="TreeGrafter"/>
</dbReference>
<dbReference type="GO" id="GO:0008033">
    <property type="term" value="P:tRNA processing"/>
    <property type="evidence" value="ECO:0007669"/>
    <property type="project" value="UniProtKB-KW"/>
</dbReference>